<keyword evidence="7" id="KW-1185">Reference proteome</keyword>
<dbReference type="SMART" id="SM00347">
    <property type="entry name" value="HTH_MARR"/>
    <property type="match status" value="1"/>
</dbReference>
<organism evidence="6 7">
    <name type="scientific">Iamia majanohamensis</name>
    <dbReference type="NCBI Taxonomy" id="467976"/>
    <lineage>
        <taxon>Bacteria</taxon>
        <taxon>Bacillati</taxon>
        <taxon>Actinomycetota</taxon>
        <taxon>Acidimicrobiia</taxon>
        <taxon>Acidimicrobiales</taxon>
        <taxon>Iamiaceae</taxon>
        <taxon>Iamia</taxon>
    </lineage>
</organism>
<dbReference type="PRINTS" id="PR00598">
    <property type="entry name" value="HTHMARR"/>
</dbReference>
<keyword evidence="2" id="KW-0238">DNA-binding</keyword>
<dbReference type="InterPro" id="IPR000835">
    <property type="entry name" value="HTH_MarR-typ"/>
</dbReference>
<dbReference type="GO" id="GO:0006950">
    <property type="term" value="P:response to stress"/>
    <property type="evidence" value="ECO:0007669"/>
    <property type="project" value="TreeGrafter"/>
</dbReference>
<sequence>MQDDAIATIEGALITLVRRANDPRGNREMHRTAGADIERAGAVMLARVEEHEPARLSVLADAAGVEVSTASRQVARLVEEGYVSREPDPDDRRASAHRLTPAGRDLRRRLAAARRAWLEGVLADFDADDVATFAHLLGRFVDEVEAAHLASEAR</sequence>
<evidence type="ECO:0000256" key="2">
    <source>
        <dbReference type="ARBA" id="ARBA00023125"/>
    </source>
</evidence>
<feature type="region of interest" description="Disordered" evidence="4">
    <location>
        <begin position="81"/>
        <end position="100"/>
    </location>
</feature>
<dbReference type="GO" id="GO:0003700">
    <property type="term" value="F:DNA-binding transcription factor activity"/>
    <property type="evidence" value="ECO:0007669"/>
    <property type="project" value="InterPro"/>
</dbReference>
<dbReference type="PANTHER" id="PTHR33164:SF57">
    <property type="entry name" value="MARR-FAMILY TRANSCRIPTIONAL REGULATOR"/>
    <property type="match status" value="1"/>
</dbReference>
<dbReference type="AlphaFoldDB" id="A0AAE9YA13"/>
<gene>
    <name evidence="6" type="ORF">PO878_11625</name>
</gene>
<evidence type="ECO:0000313" key="7">
    <source>
        <dbReference type="Proteomes" id="UP001216390"/>
    </source>
</evidence>
<dbReference type="PROSITE" id="PS01117">
    <property type="entry name" value="HTH_MARR_1"/>
    <property type="match status" value="1"/>
</dbReference>
<reference evidence="6" key="1">
    <citation type="submission" date="2023-01" db="EMBL/GenBank/DDBJ databases">
        <title>The diversity of Class Acidimicrobiia in South China Sea sediment environments and the proposal of Iamia marina sp. nov., a novel species of the genus Iamia.</title>
        <authorList>
            <person name="He Y."/>
            <person name="Tian X."/>
        </authorList>
    </citation>
    <scope>NUCLEOTIDE SEQUENCE</scope>
    <source>
        <strain evidence="6">DSM 19957</strain>
    </source>
</reference>
<dbReference type="EMBL" id="CP116942">
    <property type="protein sequence ID" value="WCO65147.1"/>
    <property type="molecule type" value="Genomic_DNA"/>
</dbReference>
<evidence type="ECO:0000256" key="3">
    <source>
        <dbReference type="ARBA" id="ARBA00023163"/>
    </source>
</evidence>
<keyword evidence="1" id="KW-0805">Transcription regulation</keyword>
<dbReference type="Proteomes" id="UP001216390">
    <property type="component" value="Chromosome"/>
</dbReference>
<dbReference type="Gene3D" id="1.10.10.10">
    <property type="entry name" value="Winged helix-like DNA-binding domain superfamily/Winged helix DNA-binding domain"/>
    <property type="match status" value="1"/>
</dbReference>
<dbReference type="SUPFAM" id="SSF46785">
    <property type="entry name" value="Winged helix' DNA-binding domain"/>
    <property type="match status" value="1"/>
</dbReference>
<feature type="domain" description="HTH marR-type" evidence="5">
    <location>
        <begin position="10"/>
        <end position="142"/>
    </location>
</feature>
<dbReference type="GO" id="GO:0003677">
    <property type="term" value="F:DNA binding"/>
    <property type="evidence" value="ECO:0007669"/>
    <property type="project" value="UniProtKB-KW"/>
</dbReference>
<dbReference type="InterPro" id="IPR023187">
    <property type="entry name" value="Tscrpt_reg_MarR-type_CS"/>
</dbReference>
<evidence type="ECO:0000259" key="5">
    <source>
        <dbReference type="PROSITE" id="PS50995"/>
    </source>
</evidence>
<name>A0AAE9YA13_9ACTN</name>
<dbReference type="RefSeq" id="WP_272734672.1">
    <property type="nucleotide sequence ID" value="NZ_CP116942.1"/>
</dbReference>
<proteinExistence type="predicted"/>
<dbReference type="KEGG" id="ima:PO878_11625"/>
<dbReference type="Pfam" id="PF01047">
    <property type="entry name" value="MarR"/>
    <property type="match status" value="1"/>
</dbReference>
<feature type="compositionally biased region" description="Basic and acidic residues" evidence="4">
    <location>
        <begin position="81"/>
        <end position="94"/>
    </location>
</feature>
<dbReference type="PROSITE" id="PS50995">
    <property type="entry name" value="HTH_MARR_2"/>
    <property type="match status" value="1"/>
</dbReference>
<keyword evidence="3" id="KW-0804">Transcription</keyword>
<evidence type="ECO:0000256" key="4">
    <source>
        <dbReference type="SAM" id="MobiDB-lite"/>
    </source>
</evidence>
<dbReference type="InterPro" id="IPR039422">
    <property type="entry name" value="MarR/SlyA-like"/>
</dbReference>
<dbReference type="InterPro" id="IPR036390">
    <property type="entry name" value="WH_DNA-bd_sf"/>
</dbReference>
<dbReference type="PANTHER" id="PTHR33164">
    <property type="entry name" value="TRANSCRIPTIONAL REGULATOR, MARR FAMILY"/>
    <property type="match status" value="1"/>
</dbReference>
<evidence type="ECO:0000313" key="6">
    <source>
        <dbReference type="EMBL" id="WCO65147.1"/>
    </source>
</evidence>
<evidence type="ECO:0000256" key="1">
    <source>
        <dbReference type="ARBA" id="ARBA00023015"/>
    </source>
</evidence>
<accession>A0AAE9YA13</accession>
<dbReference type="InterPro" id="IPR036388">
    <property type="entry name" value="WH-like_DNA-bd_sf"/>
</dbReference>
<protein>
    <submittedName>
        <fullName evidence="6">MarR family transcriptional regulator</fullName>
    </submittedName>
</protein>